<evidence type="ECO:0000259" key="6">
    <source>
        <dbReference type="SMART" id="SM00363"/>
    </source>
</evidence>
<reference evidence="7 8" key="1">
    <citation type="submission" date="2024-03" db="EMBL/GenBank/DDBJ databases">
        <title>Human intestinal bacterial collection.</title>
        <authorList>
            <person name="Pauvert C."/>
            <person name="Hitch T.C.A."/>
            <person name="Clavel T."/>
        </authorList>
    </citation>
    <scope>NUCLEOTIDE SEQUENCE [LARGE SCALE GENOMIC DNA]</scope>
    <source>
        <strain evidence="7 8">CLA-AA-H192</strain>
    </source>
</reference>
<dbReference type="Gene3D" id="3.30.2350.10">
    <property type="entry name" value="Pseudouridine synthase"/>
    <property type="match status" value="1"/>
</dbReference>
<protein>
    <recommendedName>
        <fullName evidence="5">Pseudouridine synthase</fullName>
        <ecNumber evidence="5">5.4.99.-</ecNumber>
    </recommendedName>
</protein>
<dbReference type="CDD" id="cd02869">
    <property type="entry name" value="PseudoU_synth_RluA_like"/>
    <property type="match status" value="1"/>
</dbReference>
<organism evidence="7 8">
    <name type="scientific">Faecousia intestinalis</name>
    <dbReference type="NCBI Taxonomy" id="3133167"/>
    <lineage>
        <taxon>Bacteria</taxon>
        <taxon>Bacillati</taxon>
        <taxon>Bacillota</taxon>
        <taxon>Clostridia</taxon>
        <taxon>Eubacteriales</taxon>
        <taxon>Oscillospiraceae</taxon>
        <taxon>Faecousia</taxon>
    </lineage>
</organism>
<evidence type="ECO:0000256" key="3">
    <source>
        <dbReference type="ARBA" id="ARBA00023235"/>
    </source>
</evidence>
<dbReference type="SMART" id="SM00363">
    <property type="entry name" value="S4"/>
    <property type="match status" value="1"/>
</dbReference>
<evidence type="ECO:0000256" key="2">
    <source>
        <dbReference type="ARBA" id="ARBA00010876"/>
    </source>
</evidence>
<comment type="similarity">
    <text evidence="2 5">Belongs to the pseudouridine synthase RluA family.</text>
</comment>
<dbReference type="InterPro" id="IPR006145">
    <property type="entry name" value="PsdUridine_synth_RsuA/RluA"/>
</dbReference>
<keyword evidence="8" id="KW-1185">Reference proteome</keyword>
<comment type="function">
    <text evidence="5">Responsible for synthesis of pseudouridine from uracil.</text>
</comment>
<dbReference type="PROSITE" id="PS50889">
    <property type="entry name" value="S4"/>
    <property type="match status" value="1"/>
</dbReference>
<sequence>MKELTIGRNDAGQRLDRFLAKAVPLLPASLAQKYIRLKRIKCNNARAQRDTRLQEGDVLQLYINDEFFDKPSEANAYLTVTAPKLNIVYEDENILLVDKKPGVAVHPHDGAEYGRTLIDHIQAYLYAKGEWRPREEQAFTPALCNRIDRNTGGIVIAAKTAEALRILNQKIRDRELDKRYLAVVEGTPRPETGVLKGYLFKDAVKNRVFVTDTPQKGAKTCETRYRTLTKRGGLSLVECELITGRTHQIRAQFAHAGHPLLGDGKYGKLDPHADRRYQALYSYRLTFCFTTDAGVLAPLNGRSFQVADVEFVKTYFPDFRLPGIAE</sequence>
<evidence type="ECO:0000313" key="8">
    <source>
        <dbReference type="Proteomes" id="UP001491552"/>
    </source>
</evidence>
<comment type="caution">
    <text evidence="7">The sequence shown here is derived from an EMBL/GenBank/DDBJ whole genome shotgun (WGS) entry which is preliminary data.</text>
</comment>
<dbReference type="PANTHER" id="PTHR21600">
    <property type="entry name" value="MITOCHONDRIAL RNA PSEUDOURIDINE SYNTHASE"/>
    <property type="match status" value="1"/>
</dbReference>
<dbReference type="InterPro" id="IPR002942">
    <property type="entry name" value="S4_RNA-bd"/>
</dbReference>
<dbReference type="InterPro" id="IPR036986">
    <property type="entry name" value="S4_RNA-bd_sf"/>
</dbReference>
<keyword evidence="4" id="KW-0694">RNA-binding</keyword>
<evidence type="ECO:0000256" key="5">
    <source>
        <dbReference type="RuleBase" id="RU362028"/>
    </source>
</evidence>
<dbReference type="SUPFAM" id="SSF55174">
    <property type="entry name" value="Alpha-L RNA-binding motif"/>
    <property type="match status" value="1"/>
</dbReference>
<accession>A0ABV1G5C2</accession>
<dbReference type="RefSeq" id="WP_349135140.1">
    <property type="nucleotide sequence ID" value="NZ_JBBMFF010000158.1"/>
</dbReference>
<dbReference type="Pfam" id="PF00849">
    <property type="entry name" value="PseudoU_synth_2"/>
    <property type="match status" value="1"/>
</dbReference>
<dbReference type="GO" id="GO:0016853">
    <property type="term" value="F:isomerase activity"/>
    <property type="evidence" value="ECO:0007669"/>
    <property type="project" value="UniProtKB-KW"/>
</dbReference>
<evidence type="ECO:0000256" key="4">
    <source>
        <dbReference type="PROSITE-ProRule" id="PRU00182"/>
    </source>
</evidence>
<dbReference type="EC" id="5.4.99.-" evidence="5"/>
<dbReference type="InterPro" id="IPR050188">
    <property type="entry name" value="RluA_PseudoU_synthase"/>
</dbReference>
<dbReference type="Gene3D" id="3.10.290.10">
    <property type="entry name" value="RNA-binding S4 domain"/>
    <property type="match status" value="1"/>
</dbReference>
<dbReference type="InterPro" id="IPR006225">
    <property type="entry name" value="PsdUridine_synth_RluC/D"/>
</dbReference>
<keyword evidence="3 5" id="KW-0413">Isomerase</keyword>
<comment type="catalytic activity">
    <reaction evidence="1 5">
        <text>a uridine in RNA = a pseudouridine in RNA</text>
        <dbReference type="Rhea" id="RHEA:48348"/>
        <dbReference type="Rhea" id="RHEA-COMP:12068"/>
        <dbReference type="Rhea" id="RHEA-COMP:12069"/>
        <dbReference type="ChEBI" id="CHEBI:65314"/>
        <dbReference type="ChEBI" id="CHEBI:65315"/>
    </reaction>
</comment>
<dbReference type="SUPFAM" id="SSF55120">
    <property type="entry name" value="Pseudouridine synthase"/>
    <property type="match status" value="1"/>
</dbReference>
<dbReference type="Proteomes" id="UP001491552">
    <property type="component" value="Unassembled WGS sequence"/>
</dbReference>
<name>A0ABV1G5C2_9FIRM</name>
<dbReference type="InterPro" id="IPR020103">
    <property type="entry name" value="PsdUridine_synth_cat_dom_sf"/>
</dbReference>
<dbReference type="Pfam" id="PF01479">
    <property type="entry name" value="S4"/>
    <property type="match status" value="1"/>
</dbReference>
<proteinExistence type="inferred from homology"/>
<evidence type="ECO:0000313" key="7">
    <source>
        <dbReference type="EMBL" id="MEQ2510468.1"/>
    </source>
</evidence>
<gene>
    <name evidence="7" type="ORF">WMO66_04260</name>
</gene>
<dbReference type="EMBL" id="JBBMFF010000158">
    <property type="protein sequence ID" value="MEQ2510468.1"/>
    <property type="molecule type" value="Genomic_DNA"/>
</dbReference>
<dbReference type="NCBIfam" id="TIGR00005">
    <property type="entry name" value="rluA_subfam"/>
    <property type="match status" value="1"/>
</dbReference>
<feature type="domain" description="RNA-binding S4" evidence="6">
    <location>
        <begin position="13"/>
        <end position="79"/>
    </location>
</feature>
<evidence type="ECO:0000256" key="1">
    <source>
        <dbReference type="ARBA" id="ARBA00000073"/>
    </source>
</evidence>